<dbReference type="InterPro" id="IPR006120">
    <property type="entry name" value="Resolvase_HTH_dom"/>
</dbReference>
<proteinExistence type="predicted"/>
<dbReference type="GO" id="GO:0000150">
    <property type="term" value="F:DNA strand exchange activity"/>
    <property type="evidence" value="ECO:0007669"/>
    <property type="project" value="InterPro"/>
</dbReference>
<dbReference type="InterPro" id="IPR010982">
    <property type="entry name" value="Lambda_DNA-bd_dom_sf"/>
</dbReference>
<dbReference type="Proteomes" id="UP000619355">
    <property type="component" value="Unassembled WGS sequence"/>
</dbReference>
<dbReference type="Gene3D" id="1.10.260.40">
    <property type="entry name" value="lambda repressor-like DNA-binding domains"/>
    <property type="match status" value="1"/>
</dbReference>
<comment type="caution">
    <text evidence="2">The sequence shown here is derived from an EMBL/GenBank/DDBJ whole genome shotgun (WGS) entry which is preliminary data.</text>
</comment>
<evidence type="ECO:0000259" key="1">
    <source>
        <dbReference type="Pfam" id="PF02796"/>
    </source>
</evidence>
<keyword evidence="3" id="KW-1185">Reference proteome</keyword>
<gene>
    <name evidence="2" type="ORF">GCM10018980_39920</name>
</gene>
<dbReference type="Pfam" id="PF02796">
    <property type="entry name" value="HTH_7"/>
    <property type="match status" value="1"/>
</dbReference>
<dbReference type="EMBL" id="BNBF01000011">
    <property type="protein sequence ID" value="GHG54901.1"/>
    <property type="molecule type" value="Genomic_DNA"/>
</dbReference>
<reference evidence="3" key="1">
    <citation type="journal article" date="2019" name="Int. J. Syst. Evol. Microbiol.">
        <title>The Global Catalogue of Microorganisms (GCM) 10K type strain sequencing project: providing services to taxonomists for standard genome sequencing and annotation.</title>
        <authorList>
            <consortium name="The Broad Institute Genomics Platform"/>
            <consortium name="The Broad Institute Genome Sequencing Center for Infectious Disease"/>
            <person name="Wu L."/>
            <person name="Ma J."/>
        </authorList>
    </citation>
    <scope>NUCLEOTIDE SEQUENCE [LARGE SCALE GENOMIC DNA]</scope>
    <source>
        <strain evidence="3">JCM 4253</strain>
    </source>
</reference>
<evidence type="ECO:0000313" key="3">
    <source>
        <dbReference type="Proteomes" id="UP000619355"/>
    </source>
</evidence>
<dbReference type="AlphaFoldDB" id="A0A919EW96"/>
<name>A0A919EW96_9ACTN</name>
<sequence>MCVDLIRAYSNRSDLLEVLVSASSNLGQARAAEAVGIPQRVSVQSDARPESAWRVTDRLDDEAIAELVRAFREDGTSKQQLAERHGISESSVKRILRKHRSTTIA</sequence>
<protein>
    <recommendedName>
        <fullName evidence="1">Resolvase HTH domain-containing protein</fullName>
    </recommendedName>
</protein>
<feature type="domain" description="Resolvase HTH" evidence="1">
    <location>
        <begin position="65"/>
        <end position="98"/>
    </location>
</feature>
<accession>A0A919EW96</accession>
<organism evidence="2 3">
    <name type="scientific">Streptomyces capoamus</name>
    <dbReference type="NCBI Taxonomy" id="68183"/>
    <lineage>
        <taxon>Bacteria</taxon>
        <taxon>Bacillati</taxon>
        <taxon>Actinomycetota</taxon>
        <taxon>Actinomycetes</taxon>
        <taxon>Kitasatosporales</taxon>
        <taxon>Streptomycetaceae</taxon>
        <taxon>Streptomyces</taxon>
    </lineage>
</organism>
<evidence type="ECO:0000313" key="2">
    <source>
        <dbReference type="EMBL" id="GHG54901.1"/>
    </source>
</evidence>
<dbReference type="GO" id="GO:0003677">
    <property type="term" value="F:DNA binding"/>
    <property type="evidence" value="ECO:0007669"/>
    <property type="project" value="InterPro"/>
</dbReference>